<gene>
    <name evidence="2" type="ORF">POSPLADRAFT_1046798</name>
</gene>
<reference evidence="2 3" key="1">
    <citation type="submission" date="2017-04" db="EMBL/GenBank/DDBJ databases">
        <title>Genome Sequence of the Model Brown-Rot Fungus Postia placenta SB12.</title>
        <authorList>
            <consortium name="DOE Joint Genome Institute"/>
            <person name="Gaskell J."/>
            <person name="Kersten P."/>
            <person name="Larrondo L.F."/>
            <person name="Canessa P."/>
            <person name="Martinez D."/>
            <person name="Hibbett D."/>
            <person name="Schmoll M."/>
            <person name="Kubicek C.P."/>
            <person name="Martinez A.T."/>
            <person name="Yadav J."/>
            <person name="Master E."/>
            <person name="Magnuson J.K."/>
            <person name="James T."/>
            <person name="Yaver D."/>
            <person name="Berka R."/>
            <person name="Labutti K."/>
            <person name="Lipzen A."/>
            <person name="Aerts A."/>
            <person name="Barry K."/>
            <person name="Henrissat B."/>
            <person name="Blanchette R."/>
            <person name="Grigoriev I."/>
            <person name="Cullen D."/>
        </authorList>
    </citation>
    <scope>NUCLEOTIDE SEQUENCE [LARGE SCALE GENOMIC DNA]</scope>
    <source>
        <strain evidence="2 3">MAD-698-R-SB12</strain>
    </source>
</reference>
<dbReference type="GeneID" id="36324072"/>
<sequence length="569" mass="64758">MATERALAIPEIVSHIFFQFTIHPPHEARWRHNRTLARSARVSKSFMDPALDALWNHLDWLHPLLRLLSACKPVLFTNKARRGPIHFVKPISGSEPKHVWIFDGNICALEWERFETYARRVRSMSLELDGSVGPSVFAALARHNGGRPLFPLLRELSWMQWVPAFDGTHQMLASPHLRELHIDILVYPERKTHQEFLAGILERLLKEMSRISPDIKTIYLNGGFRRCPSVAAFKRLRCLQVSRQTSCRIDGAFMRSLSDLKDLTELSVPCAPQMKIPPSSQGFDSLTSLCLMSLDDSAMPFLSATTFPRLRSIAIHYHPKLPMKLNGCRNLIEDVTRACAKLPSLRKMCIEFGFDDGFRRAPPFLNFVRPLLSLTALEDVEIKCEYCTMPVENSDLREVAQAWPRLTRFSLAISSRLDYPLLPTVDCLVSFARACPSLKQLVLPSMAHSLPRARDMMMVPAIPAHGLQSLEFMTRPKVLVDLDVDFAHCLNRLFPRVSLSCSTVEFRRVAYKDGHMASSVLKWDALVNQVARLQSTRRRDNQRGTNDPDDNPEYECLQTSVIGDVEHQG</sequence>
<keyword evidence="3" id="KW-1185">Reference proteome</keyword>
<proteinExistence type="predicted"/>
<dbReference type="RefSeq" id="XP_024338176.1">
    <property type="nucleotide sequence ID" value="XM_024479122.1"/>
</dbReference>
<dbReference type="Proteomes" id="UP000194127">
    <property type="component" value="Unassembled WGS sequence"/>
</dbReference>
<dbReference type="STRING" id="670580.A0A1X6MYR3"/>
<dbReference type="SUPFAM" id="SSF52047">
    <property type="entry name" value="RNI-like"/>
    <property type="match status" value="1"/>
</dbReference>
<protein>
    <recommendedName>
        <fullName evidence="4">F-box domain-containing protein</fullName>
    </recommendedName>
</protein>
<feature type="region of interest" description="Disordered" evidence="1">
    <location>
        <begin position="534"/>
        <end position="555"/>
    </location>
</feature>
<evidence type="ECO:0008006" key="4">
    <source>
        <dbReference type="Google" id="ProtNLM"/>
    </source>
</evidence>
<evidence type="ECO:0000313" key="3">
    <source>
        <dbReference type="Proteomes" id="UP000194127"/>
    </source>
</evidence>
<accession>A0A1X6MYR3</accession>
<dbReference type="Gene3D" id="3.80.10.10">
    <property type="entry name" value="Ribonuclease Inhibitor"/>
    <property type="match status" value="1"/>
</dbReference>
<dbReference type="AlphaFoldDB" id="A0A1X6MYR3"/>
<evidence type="ECO:0000313" key="2">
    <source>
        <dbReference type="EMBL" id="OSX61382.1"/>
    </source>
</evidence>
<organism evidence="2 3">
    <name type="scientific">Postia placenta MAD-698-R-SB12</name>
    <dbReference type="NCBI Taxonomy" id="670580"/>
    <lineage>
        <taxon>Eukaryota</taxon>
        <taxon>Fungi</taxon>
        <taxon>Dikarya</taxon>
        <taxon>Basidiomycota</taxon>
        <taxon>Agaricomycotina</taxon>
        <taxon>Agaricomycetes</taxon>
        <taxon>Polyporales</taxon>
        <taxon>Adustoporiaceae</taxon>
        <taxon>Rhodonia</taxon>
    </lineage>
</organism>
<dbReference type="OrthoDB" id="2767361at2759"/>
<dbReference type="EMBL" id="KZ110598">
    <property type="protein sequence ID" value="OSX61382.1"/>
    <property type="molecule type" value="Genomic_DNA"/>
</dbReference>
<dbReference type="InterPro" id="IPR032675">
    <property type="entry name" value="LRR_dom_sf"/>
</dbReference>
<name>A0A1X6MYR3_9APHY</name>
<evidence type="ECO:0000256" key="1">
    <source>
        <dbReference type="SAM" id="MobiDB-lite"/>
    </source>
</evidence>